<dbReference type="Proteomes" id="UP000198853">
    <property type="component" value="Unassembled WGS sequence"/>
</dbReference>
<dbReference type="InterPro" id="IPR050090">
    <property type="entry name" value="Tyrosine_recombinase_XerCD"/>
</dbReference>
<gene>
    <name evidence="5" type="ORF">SAMN04488123_109104</name>
</gene>
<reference evidence="5 6" key="1">
    <citation type="submission" date="2016-10" db="EMBL/GenBank/DDBJ databases">
        <authorList>
            <person name="de Groot N.N."/>
        </authorList>
    </citation>
    <scope>NUCLEOTIDE SEQUENCE [LARGE SCALE GENOMIC DNA]</scope>
    <source>
        <strain evidence="5 6">DSM 21771</strain>
    </source>
</reference>
<dbReference type="OrthoDB" id="9803188at2"/>
<dbReference type="Gene3D" id="1.10.443.10">
    <property type="entry name" value="Intergrase catalytic core"/>
    <property type="match status" value="1"/>
</dbReference>
<dbReference type="InterPro" id="IPR013762">
    <property type="entry name" value="Integrase-like_cat_sf"/>
</dbReference>
<dbReference type="InterPro" id="IPR002104">
    <property type="entry name" value="Integrase_catalytic"/>
</dbReference>
<evidence type="ECO:0000313" key="6">
    <source>
        <dbReference type="Proteomes" id="UP000198853"/>
    </source>
</evidence>
<evidence type="ECO:0000256" key="3">
    <source>
        <dbReference type="ARBA" id="ARBA00023172"/>
    </source>
</evidence>
<dbReference type="AlphaFoldDB" id="A0A1G8PTP2"/>
<dbReference type="EMBL" id="FNEN01000009">
    <property type="protein sequence ID" value="SDI95792.1"/>
    <property type="molecule type" value="Genomic_DNA"/>
</dbReference>
<dbReference type="PROSITE" id="PS51898">
    <property type="entry name" value="TYR_RECOMBINASE"/>
    <property type="match status" value="1"/>
</dbReference>
<accession>A0A1G8PTP2</accession>
<dbReference type="Pfam" id="PF00589">
    <property type="entry name" value="Phage_integrase"/>
    <property type="match status" value="1"/>
</dbReference>
<evidence type="ECO:0000313" key="5">
    <source>
        <dbReference type="EMBL" id="SDI95792.1"/>
    </source>
</evidence>
<evidence type="ECO:0000256" key="1">
    <source>
        <dbReference type="ARBA" id="ARBA00008857"/>
    </source>
</evidence>
<dbReference type="GO" id="GO:0015074">
    <property type="term" value="P:DNA integration"/>
    <property type="evidence" value="ECO:0007669"/>
    <property type="project" value="InterPro"/>
</dbReference>
<name>A0A1G8PTP2_9BACI</name>
<keyword evidence="6" id="KW-1185">Reference proteome</keyword>
<evidence type="ECO:0000256" key="2">
    <source>
        <dbReference type="ARBA" id="ARBA00023125"/>
    </source>
</evidence>
<dbReference type="GO" id="GO:0006310">
    <property type="term" value="P:DNA recombination"/>
    <property type="evidence" value="ECO:0007669"/>
    <property type="project" value="UniProtKB-KW"/>
</dbReference>
<dbReference type="PANTHER" id="PTHR30349:SF41">
    <property type="entry name" value="INTEGRASE_RECOMBINASE PROTEIN MJ0367-RELATED"/>
    <property type="match status" value="1"/>
</dbReference>
<proteinExistence type="inferred from homology"/>
<dbReference type="GO" id="GO:0003677">
    <property type="term" value="F:DNA binding"/>
    <property type="evidence" value="ECO:0007669"/>
    <property type="project" value="UniProtKB-KW"/>
</dbReference>
<evidence type="ECO:0000259" key="4">
    <source>
        <dbReference type="PROSITE" id="PS51898"/>
    </source>
</evidence>
<feature type="domain" description="Tyr recombinase" evidence="4">
    <location>
        <begin position="1"/>
        <end position="109"/>
    </location>
</feature>
<protein>
    <submittedName>
        <fullName evidence="5">Phage integrase family protein</fullName>
    </submittedName>
</protein>
<dbReference type="InterPro" id="IPR011010">
    <property type="entry name" value="DNA_brk_join_enz"/>
</dbReference>
<keyword evidence="2" id="KW-0238">DNA-binding</keyword>
<comment type="similarity">
    <text evidence="1">Belongs to the 'phage' integrase family.</text>
</comment>
<sequence length="121" mass="13888">MQLKAHRVRQNDNKMRFGDDYRHNLDLVLARKDGSPIPKSTLFNAFRRICRNAGISTDLDIHSLRHTAAVLLLESGAETKYIQELLGHGSITSEVYTHVSNRIERDSLNKFEKYTKELFGS</sequence>
<dbReference type="PANTHER" id="PTHR30349">
    <property type="entry name" value="PHAGE INTEGRASE-RELATED"/>
    <property type="match status" value="1"/>
</dbReference>
<keyword evidence="3" id="KW-0233">DNA recombination</keyword>
<organism evidence="5 6">
    <name type="scientific">Natribacillus halophilus</name>
    <dbReference type="NCBI Taxonomy" id="549003"/>
    <lineage>
        <taxon>Bacteria</taxon>
        <taxon>Bacillati</taxon>
        <taxon>Bacillota</taxon>
        <taxon>Bacilli</taxon>
        <taxon>Bacillales</taxon>
        <taxon>Bacillaceae</taxon>
        <taxon>Natribacillus</taxon>
    </lineage>
</organism>
<dbReference type="SUPFAM" id="SSF56349">
    <property type="entry name" value="DNA breaking-rejoining enzymes"/>
    <property type="match status" value="1"/>
</dbReference>